<evidence type="ECO:0000313" key="3">
    <source>
        <dbReference type="Proteomes" id="UP000095282"/>
    </source>
</evidence>
<dbReference type="PANTHER" id="PTHR12300">
    <property type="entry name" value="HVA22-LIKE PROTEINS"/>
    <property type="match status" value="1"/>
</dbReference>
<feature type="compositionally biased region" description="Basic and acidic residues" evidence="2">
    <location>
        <begin position="158"/>
        <end position="174"/>
    </location>
</feature>
<dbReference type="InterPro" id="IPR004345">
    <property type="entry name" value="TB2_DP1_HVA22"/>
</dbReference>
<feature type="region of interest" description="Disordered" evidence="2">
    <location>
        <begin position="155"/>
        <end position="222"/>
    </location>
</feature>
<dbReference type="GO" id="GO:0008017">
    <property type="term" value="F:microtubule binding"/>
    <property type="evidence" value="ECO:0007669"/>
    <property type="project" value="TreeGrafter"/>
</dbReference>
<reference evidence="4" key="1">
    <citation type="submission" date="2016-11" db="UniProtKB">
        <authorList>
            <consortium name="WormBaseParasite"/>
        </authorList>
    </citation>
    <scope>IDENTIFICATION</scope>
</reference>
<comment type="similarity">
    <text evidence="1">Belongs to the DP1 family.</text>
</comment>
<dbReference type="GO" id="GO:0071782">
    <property type="term" value="C:endoplasmic reticulum tubular network"/>
    <property type="evidence" value="ECO:0007669"/>
    <property type="project" value="TreeGrafter"/>
</dbReference>
<accession>A0A1I7UJP0</accession>
<feature type="compositionally biased region" description="Basic residues" evidence="2">
    <location>
        <begin position="189"/>
        <end position="201"/>
    </location>
</feature>
<protein>
    <recommendedName>
        <fullName evidence="1">Receptor expression-enhancing protein</fullName>
    </recommendedName>
</protein>
<organism evidence="3 4">
    <name type="scientific">Caenorhabditis tropicalis</name>
    <dbReference type="NCBI Taxonomy" id="1561998"/>
    <lineage>
        <taxon>Eukaryota</taxon>
        <taxon>Metazoa</taxon>
        <taxon>Ecdysozoa</taxon>
        <taxon>Nematoda</taxon>
        <taxon>Chromadorea</taxon>
        <taxon>Rhabditida</taxon>
        <taxon>Rhabditina</taxon>
        <taxon>Rhabditomorpha</taxon>
        <taxon>Rhabditoidea</taxon>
        <taxon>Rhabditidae</taxon>
        <taxon>Peloderinae</taxon>
        <taxon>Caenorhabditis</taxon>
    </lineage>
</organism>
<keyword evidence="1" id="KW-1133">Transmembrane helix</keyword>
<dbReference type="STRING" id="1561998.A0A1I7UJP0"/>
<comment type="subcellular location">
    <subcellularLocation>
        <location evidence="1">Membrane</location>
        <topology evidence="1">Multi-pass membrane protein</topology>
    </subcellularLocation>
</comment>
<dbReference type="eggNOG" id="KOG1726">
    <property type="taxonomic scope" value="Eukaryota"/>
</dbReference>
<feature type="compositionally biased region" description="Polar residues" evidence="2">
    <location>
        <begin position="204"/>
        <end position="216"/>
    </location>
</feature>
<dbReference type="GO" id="GO:0005881">
    <property type="term" value="C:cytoplasmic microtubule"/>
    <property type="evidence" value="ECO:0007669"/>
    <property type="project" value="TreeGrafter"/>
</dbReference>
<name>A0A1I7UJP0_9PELO</name>
<feature type="transmembrane region" description="Helical" evidence="1">
    <location>
        <begin position="34"/>
        <end position="50"/>
    </location>
</feature>
<proteinExistence type="inferred from homology"/>
<keyword evidence="1" id="KW-0472">Membrane</keyword>
<evidence type="ECO:0000313" key="4">
    <source>
        <dbReference type="WBParaSite" id="Csp11.Scaffold630.g16640.t1"/>
    </source>
</evidence>
<dbReference type="Proteomes" id="UP000095282">
    <property type="component" value="Unplaced"/>
</dbReference>
<dbReference type="AlphaFoldDB" id="A0A1I7UJP0"/>
<keyword evidence="1" id="KW-0812">Transmembrane</keyword>
<evidence type="ECO:0000256" key="1">
    <source>
        <dbReference type="RuleBase" id="RU362006"/>
    </source>
</evidence>
<evidence type="ECO:0000256" key="2">
    <source>
        <dbReference type="SAM" id="MobiDB-lite"/>
    </source>
</evidence>
<feature type="transmembrane region" description="Helical" evidence="1">
    <location>
        <begin position="56"/>
        <end position="77"/>
    </location>
</feature>
<dbReference type="WBParaSite" id="Csp11.Scaffold630.g16640.t1">
    <property type="protein sequence ID" value="Csp11.Scaffold630.g16640.t1"/>
    <property type="gene ID" value="Csp11.Scaffold630.g16640"/>
</dbReference>
<dbReference type="GO" id="GO:0005789">
    <property type="term" value="C:endoplasmic reticulum membrane"/>
    <property type="evidence" value="ECO:0007669"/>
    <property type="project" value="TreeGrafter"/>
</dbReference>
<sequence>MSETLSRFLMITAGTLYPAYKSYKAVRTKDTKEYVKWMMYWIVFAIYSVLETFLDFLLAFWFPFYFQIKIIFIVWLLSPWTKGASILYRKWVHPTLNTHEKEIDALIESAKSNSYNQMVRIGSQSLVYAKDVVAEAAIRGQQQLVNQLQRSYSANDVSSERENHPKKIEVGKIEEQDESSDLEQQHIPKSPRPRRRSRSRSRTTESLVSTDSQFAQTIPRRTAKNPCIDREITPKFLAKLFKRVL</sequence>
<keyword evidence="3" id="KW-1185">Reference proteome</keyword>
<dbReference type="PANTHER" id="PTHR12300:SF117">
    <property type="entry name" value="LP05237P-RELATED"/>
    <property type="match status" value="1"/>
</dbReference>
<dbReference type="GO" id="GO:0071786">
    <property type="term" value="P:endoplasmic reticulum tubular network organization"/>
    <property type="evidence" value="ECO:0007669"/>
    <property type="project" value="TreeGrafter"/>
</dbReference>
<dbReference type="Pfam" id="PF03134">
    <property type="entry name" value="TB2_DP1_HVA22"/>
    <property type="match status" value="1"/>
</dbReference>